<dbReference type="AlphaFoldDB" id="K0NC86"/>
<reference evidence="2 3" key="1">
    <citation type="journal article" date="2013" name="Environ. Microbiol.">
        <title>Complete genome, catabolic sub-proteomes and key-metabolites of Desulfobacula toluolica Tol2, a marine, aromatic compound-degrading, sulfate-reducing bacterium.</title>
        <authorList>
            <person name="Wohlbrand L."/>
            <person name="Jacob J.H."/>
            <person name="Kube M."/>
            <person name="Mussmann M."/>
            <person name="Jarling R."/>
            <person name="Beck A."/>
            <person name="Amann R."/>
            <person name="Wilkes H."/>
            <person name="Reinhardt R."/>
            <person name="Rabus R."/>
        </authorList>
    </citation>
    <scope>NUCLEOTIDE SEQUENCE [LARGE SCALE GENOMIC DNA]</scope>
    <source>
        <strain evidence="3">DSM 7467 / Tol2</strain>
    </source>
</reference>
<dbReference type="OrthoDB" id="10017910at2"/>
<dbReference type="HOGENOM" id="CLU_1746718_0_0_7"/>
<sequence>MRRRQSINISLAAGDPGKDLFAYLFLLIMVFSFMLLMSLEQPGSAQAAPDQKKRGGSTFSKVAKQRLATLENRDSKIYLRFGKDIYDPQTDLKRLEQDKRIVIKKQGKTIQKVLYIKKTKDNGISLSQYLETFKSFSDHNISIAFAVTI</sequence>
<dbReference type="RefSeq" id="WP_014955608.1">
    <property type="nucleotide sequence ID" value="NC_018645.1"/>
</dbReference>
<feature type="transmembrane region" description="Helical" evidence="1">
    <location>
        <begin position="20"/>
        <end position="39"/>
    </location>
</feature>
<dbReference type="STRING" id="651182.TOL2_C00800"/>
<keyword evidence="1" id="KW-0812">Transmembrane</keyword>
<organism evidence="2 3">
    <name type="scientific">Desulfobacula toluolica (strain DSM 7467 / Tol2)</name>
    <dbReference type="NCBI Taxonomy" id="651182"/>
    <lineage>
        <taxon>Bacteria</taxon>
        <taxon>Pseudomonadati</taxon>
        <taxon>Thermodesulfobacteriota</taxon>
        <taxon>Desulfobacteria</taxon>
        <taxon>Desulfobacterales</taxon>
        <taxon>Desulfobacteraceae</taxon>
        <taxon>Desulfobacula</taxon>
    </lineage>
</organism>
<name>K0NC86_DESTT</name>
<keyword evidence="1" id="KW-0472">Membrane</keyword>
<keyword evidence="1" id="KW-1133">Transmembrane helix</keyword>
<gene>
    <name evidence="2" type="ordered locus">TOL2_C00800</name>
</gene>
<keyword evidence="3" id="KW-1185">Reference proteome</keyword>
<dbReference type="Proteomes" id="UP000007347">
    <property type="component" value="Chromosome"/>
</dbReference>
<protein>
    <recommendedName>
        <fullName evidence="4">Biopolymer transporter ExbD</fullName>
    </recommendedName>
</protein>
<proteinExistence type="predicted"/>
<evidence type="ECO:0000313" key="2">
    <source>
        <dbReference type="EMBL" id="CCK78250.1"/>
    </source>
</evidence>
<evidence type="ECO:0000313" key="3">
    <source>
        <dbReference type="Proteomes" id="UP000007347"/>
    </source>
</evidence>
<dbReference type="EMBL" id="FO203503">
    <property type="protein sequence ID" value="CCK78250.1"/>
    <property type="molecule type" value="Genomic_DNA"/>
</dbReference>
<dbReference type="KEGG" id="dto:TOL2_C00800"/>
<evidence type="ECO:0008006" key="4">
    <source>
        <dbReference type="Google" id="ProtNLM"/>
    </source>
</evidence>
<accession>K0NC86</accession>
<evidence type="ECO:0000256" key="1">
    <source>
        <dbReference type="SAM" id="Phobius"/>
    </source>
</evidence>